<keyword evidence="2" id="KW-0067">ATP-binding</keyword>
<dbReference type="Pfam" id="PF02954">
    <property type="entry name" value="HTH_8"/>
    <property type="match status" value="1"/>
</dbReference>
<evidence type="ECO:0000256" key="5">
    <source>
        <dbReference type="ARBA" id="ARBA00023163"/>
    </source>
</evidence>
<dbReference type="SUPFAM" id="SSF55781">
    <property type="entry name" value="GAF domain-like"/>
    <property type="match status" value="1"/>
</dbReference>
<dbReference type="EMBL" id="CP095855">
    <property type="protein sequence ID" value="UPK71738.1"/>
    <property type="molecule type" value="Genomic_DNA"/>
</dbReference>
<dbReference type="InterPro" id="IPR025662">
    <property type="entry name" value="Sigma_54_int_dom_ATP-bd_1"/>
</dbReference>
<proteinExistence type="predicted"/>
<dbReference type="SMART" id="SM00065">
    <property type="entry name" value="GAF"/>
    <property type="match status" value="1"/>
</dbReference>
<dbReference type="Pfam" id="PF25601">
    <property type="entry name" value="AAA_lid_14"/>
    <property type="match status" value="1"/>
</dbReference>
<dbReference type="InterPro" id="IPR025943">
    <property type="entry name" value="Sigma_54_int_dom_ATP-bd_2"/>
</dbReference>
<keyword evidence="5" id="KW-0804">Transcription</keyword>
<dbReference type="Gene3D" id="3.40.50.300">
    <property type="entry name" value="P-loop containing nucleotide triphosphate hydrolases"/>
    <property type="match status" value="1"/>
</dbReference>
<dbReference type="CDD" id="cd00009">
    <property type="entry name" value="AAA"/>
    <property type="match status" value="1"/>
</dbReference>
<keyword evidence="1" id="KW-0547">Nucleotide-binding</keyword>
<dbReference type="InterPro" id="IPR027417">
    <property type="entry name" value="P-loop_NTPase"/>
</dbReference>
<evidence type="ECO:0000256" key="1">
    <source>
        <dbReference type="ARBA" id="ARBA00022741"/>
    </source>
</evidence>
<organism evidence="7 8">
    <name type="scientific">Chitinophaga filiformis</name>
    <name type="common">Myxococcus filiformis</name>
    <name type="synonym">Flexibacter filiformis</name>
    <dbReference type="NCBI Taxonomy" id="104663"/>
    <lineage>
        <taxon>Bacteria</taxon>
        <taxon>Pseudomonadati</taxon>
        <taxon>Bacteroidota</taxon>
        <taxon>Chitinophagia</taxon>
        <taxon>Chitinophagales</taxon>
        <taxon>Chitinophagaceae</taxon>
        <taxon>Chitinophaga</taxon>
    </lineage>
</organism>
<dbReference type="Pfam" id="PF01590">
    <property type="entry name" value="GAF"/>
    <property type="match status" value="1"/>
</dbReference>
<dbReference type="Gene3D" id="3.30.450.40">
    <property type="match status" value="1"/>
</dbReference>
<dbReference type="PROSITE" id="PS00688">
    <property type="entry name" value="SIGMA54_INTERACT_3"/>
    <property type="match status" value="1"/>
</dbReference>
<dbReference type="InterPro" id="IPR003018">
    <property type="entry name" value="GAF"/>
</dbReference>
<dbReference type="PROSITE" id="PS00676">
    <property type="entry name" value="SIGMA54_INTERACT_2"/>
    <property type="match status" value="1"/>
</dbReference>
<evidence type="ECO:0000313" key="8">
    <source>
        <dbReference type="Proteomes" id="UP000830198"/>
    </source>
</evidence>
<evidence type="ECO:0000256" key="4">
    <source>
        <dbReference type="ARBA" id="ARBA00023125"/>
    </source>
</evidence>
<keyword evidence="3" id="KW-0805">Transcription regulation</keyword>
<protein>
    <submittedName>
        <fullName evidence="7">Sigma 54-interacting transcriptional regulator</fullName>
    </submittedName>
</protein>
<dbReference type="InterPro" id="IPR002197">
    <property type="entry name" value="HTH_Fis"/>
</dbReference>
<name>A0ABY4I9J4_CHIFI</name>
<dbReference type="PROSITE" id="PS50045">
    <property type="entry name" value="SIGMA54_INTERACT_4"/>
    <property type="match status" value="1"/>
</dbReference>
<accession>A0ABY4I9J4</accession>
<dbReference type="PROSITE" id="PS00675">
    <property type="entry name" value="SIGMA54_INTERACT_1"/>
    <property type="match status" value="1"/>
</dbReference>
<gene>
    <name evidence="7" type="ORF">MYF79_10635</name>
</gene>
<dbReference type="InterPro" id="IPR025944">
    <property type="entry name" value="Sigma_54_int_dom_CS"/>
</dbReference>
<dbReference type="Gene3D" id="1.10.8.60">
    <property type="match status" value="1"/>
</dbReference>
<evidence type="ECO:0000259" key="6">
    <source>
        <dbReference type="PROSITE" id="PS50045"/>
    </source>
</evidence>
<dbReference type="SUPFAM" id="SSF52540">
    <property type="entry name" value="P-loop containing nucleoside triphosphate hydrolases"/>
    <property type="match status" value="1"/>
</dbReference>
<sequence length="535" mass="60225">MAKSTHKTTTHTSDDQDALEKKIRQQEILLSLSAEIIRIKNKPGLMAMIRETLGQLFSFSHAIVTLICEDRKHWKTFLVDSDSTTRQHKQYNDLITHTYPIQDGIYNKVLEAEGCVVFDLDELVARGNAPSHIIIQHEAGIKEIAAITLVCDNIQLGVLSFYAKTHGAFTKDARDIIEQIVGQVSLAVANVQQMEEINRYKQQLEEENHYFREASATGYTYSDIIGTGEAMQKMFHLLGQVAYANSTVLILGETGTGKELVARAIHNSSPRKDKLMVKVNCAAMPASLIESELFGHEKGSFTGATERRIGKFELANKGTLFLDEIGEMPVDLQVKLLRAIQEKEIERIGGRGPIKVDVRIIAATNRNLKKEVAEGRFREDLFYRLNVFPITLPPLRERREDIPALANHFIGKYSRNAGRKEMSISSKAMKELMSYDWPGNVRELEHLLERSVLLTSGNVIKEIDLPVIYKNTVKEEKDYTKTLAEMEREYIVEVLKRCNGKVFGPGGAAEVLGLRVSTLNSRIKKLGIKKETLIS</sequence>
<dbReference type="PANTHER" id="PTHR32071:SF123">
    <property type="entry name" value="DNA-BINDING TRANSCRIPTIONAL ACTIVATOR HYFR-RELATED"/>
    <property type="match status" value="1"/>
</dbReference>
<dbReference type="InterPro" id="IPR003593">
    <property type="entry name" value="AAA+_ATPase"/>
</dbReference>
<dbReference type="Proteomes" id="UP000830198">
    <property type="component" value="Chromosome"/>
</dbReference>
<reference evidence="7 8" key="1">
    <citation type="submission" date="2022-04" db="EMBL/GenBank/DDBJ databases">
        <title>The arsenic-methylating capacity of Chitinophaga filiformis YT5 during chitin decomposition.</title>
        <authorList>
            <person name="Chen G."/>
            <person name="Liang Y."/>
        </authorList>
    </citation>
    <scope>NUCLEOTIDE SEQUENCE [LARGE SCALE GENOMIC DNA]</scope>
    <source>
        <strain evidence="7 8">YT5</strain>
    </source>
</reference>
<feature type="domain" description="Sigma-54 factor interaction" evidence="6">
    <location>
        <begin position="224"/>
        <end position="453"/>
    </location>
</feature>
<evidence type="ECO:0000313" key="7">
    <source>
        <dbReference type="EMBL" id="UPK71738.1"/>
    </source>
</evidence>
<dbReference type="InterPro" id="IPR058031">
    <property type="entry name" value="AAA_lid_NorR"/>
</dbReference>
<dbReference type="Gene3D" id="1.10.10.60">
    <property type="entry name" value="Homeodomain-like"/>
    <property type="match status" value="1"/>
</dbReference>
<dbReference type="InterPro" id="IPR029016">
    <property type="entry name" value="GAF-like_dom_sf"/>
</dbReference>
<dbReference type="InterPro" id="IPR002078">
    <property type="entry name" value="Sigma_54_int"/>
</dbReference>
<dbReference type="SMART" id="SM00382">
    <property type="entry name" value="AAA"/>
    <property type="match status" value="1"/>
</dbReference>
<keyword evidence="8" id="KW-1185">Reference proteome</keyword>
<dbReference type="InterPro" id="IPR009057">
    <property type="entry name" value="Homeodomain-like_sf"/>
</dbReference>
<evidence type="ECO:0000256" key="3">
    <source>
        <dbReference type="ARBA" id="ARBA00023015"/>
    </source>
</evidence>
<dbReference type="SUPFAM" id="SSF46689">
    <property type="entry name" value="Homeodomain-like"/>
    <property type="match status" value="1"/>
</dbReference>
<keyword evidence="4" id="KW-0238">DNA-binding</keyword>
<dbReference type="RefSeq" id="WP_247813855.1">
    <property type="nucleotide sequence ID" value="NZ_CP095855.1"/>
</dbReference>
<dbReference type="PANTHER" id="PTHR32071">
    <property type="entry name" value="TRANSCRIPTIONAL REGULATORY PROTEIN"/>
    <property type="match status" value="1"/>
</dbReference>
<dbReference type="Pfam" id="PF00158">
    <property type="entry name" value="Sigma54_activat"/>
    <property type="match status" value="1"/>
</dbReference>
<evidence type="ECO:0000256" key="2">
    <source>
        <dbReference type="ARBA" id="ARBA00022840"/>
    </source>
</evidence>